<evidence type="ECO:0000313" key="2">
    <source>
        <dbReference type="EMBL" id="MED3561209.1"/>
    </source>
</evidence>
<comment type="caution">
    <text evidence="2">The sequence shown here is derived from an EMBL/GenBank/DDBJ whole genome shotgun (WGS) entry which is preliminary data.</text>
</comment>
<proteinExistence type="predicted"/>
<dbReference type="InterPro" id="IPR045962">
    <property type="entry name" value="DUF6382"/>
</dbReference>
<dbReference type="Pfam" id="PF00498">
    <property type="entry name" value="FHA"/>
    <property type="match status" value="1"/>
</dbReference>
<sequence length="357" mass="40186">MIKNLDLKLEDYGFSKFFYYLVPEKMELDMELLAADRAETDLLTNNKMRISGLLPFGMVKKDGAAVLRYDMISQVNLEQLFASTLTKEQVVNSLFKIIEGLEELERNGLNLEKILLNKKYIFLDHFSNRLVFLYVPVKGNVFEKVSMNQFLKELFAGASYDEADDLLFFIKLHNYLAKNADLHLPHFKDKLKEFASGYAAQSTESGKAAEPQAHFYSSSQGKVIKETAVAAVEGGTTVLGMVSVQEEEGTMALSVGHHSLAKPFLLEAATGGKLSLTKDVFRLGRDPDQVDFVAKNKVVGRVHAEILTVDGEYFFVDKQSRNGSYLNGVRLVPNAKTKLKHEDKIKLANEEFVFKLF</sequence>
<dbReference type="PROSITE" id="PS50006">
    <property type="entry name" value="FHA_DOMAIN"/>
    <property type="match status" value="1"/>
</dbReference>
<evidence type="ECO:0000259" key="1">
    <source>
        <dbReference type="PROSITE" id="PS50006"/>
    </source>
</evidence>
<dbReference type="SUPFAM" id="SSF49879">
    <property type="entry name" value="SMAD/FHA domain"/>
    <property type="match status" value="1"/>
</dbReference>
<feature type="domain" description="FHA" evidence="1">
    <location>
        <begin position="281"/>
        <end position="331"/>
    </location>
</feature>
<dbReference type="RefSeq" id="WP_327966053.1">
    <property type="nucleotide sequence ID" value="NZ_JARMQG010000010.1"/>
</dbReference>
<dbReference type="CDD" id="cd00060">
    <property type="entry name" value="FHA"/>
    <property type="match status" value="1"/>
</dbReference>
<gene>
    <name evidence="2" type="ORF">P4447_01390</name>
</gene>
<dbReference type="Pfam" id="PF19909">
    <property type="entry name" value="DUF6382"/>
    <property type="match status" value="1"/>
</dbReference>
<protein>
    <submittedName>
        <fullName evidence="2">DUF6382 domain-containing protein</fullName>
    </submittedName>
</protein>
<reference evidence="2 3" key="1">
    <citation type="submission" date="2023-03" db="EMBL/GenBank/DDBJ databases">
        <title>Bacillus Genome Sequencing.</title>
        <authorList>
            <person name="Dunlap C."/>
        </authorList>
    </citation>
    <scope>NUCLEOTIDE SEQUENCE [LARGE SCALE GENOMIC DNA]</scope>
    <source>
        <strain evidence="2 3">B-14544</strain>
    </source>
</reference>
<name>A0ABU6N4Q6_9BACI</name>
<dbReference type="Gene3D" id="2.60.200.20">
    <property type="match status" value="1"/>
</dbReference>
<keyword evidence="3" id="KW-1185">Reference proteome</keyword>
<organism evidence="2 3">
    <name type="scientific">Bacillus xiapuensis</name>
    <dbReference type="NCBI Taxonomy" id="2014075"/>
    <lineage>
        <taxon>Bacteria</taxon>
        <taxon>Bacillati</taxon>
        <taxon>Bacillota</taxon>
        <taxon>Bacilli</taxon>
        <taxon>Bacillales</taxon>
        <taxon>Bacillaceae</taxon>
        <taxon>Bacillus</taxon>
    </lineage>
</organism>
<evidence type="ECO:0000313" key="3">
    <source>
        <dbReference type="Proteomes" id="UP001330749"/>
    </source>
</evidence>
<accession>A0ABU6N4Q6</accession>
<dbReference type="InterPro" id="IPR008984">
    <property type="entry name" value="SMAD_FHA_dom_sf"/>
</dbReference>
<dbReference type="InterPro" id="IPR000253">
    <property type="entry name" value="FHA_dom"/>
</dbReference>
<dbReference type="SMART" id="SM00240">
    <property type="entry name" value="FHA"/>
    <property type="match status" value="1"/>
</dbReference>
<dbReference type="Proteomes" id="UP001330749">
    <property type="component" value="Unassembled WGS sequence"/>
</dbReference>
<dbReference type="EMBL" id="JARMQG010000010">
    <property type="protein sequence ID" value="MED3561209.1"/>
    <property type="molecule type" value="Genomic_DNA"/>
</dbReference>